<comment type="caution">
    <text evidence="1">The sequence shown here is derived from an EMBL/GenBank/DDBJ whole genome shotgun (WGS) entry which is preliminary data.</text>
</comment>
<protein>
    <recommendedName>
        <fullName evidence="3">Mycothiol-dependent maleylpyruvate isomerase metal-binding domain-containing protein</fullName>
    </recommendedName>
</protein>
<sequence>MTTPWPDLPAEAAAHVLPLLEKGLHQDWSRPAGETDWSLLELLDHVTLGVTGYAGLLVARPADRYIALRTGNDPHAPAAERLESITIAATLLSHTVRATAPEVRAYHPWGASDRTGFAAMGAVEILVHAHDLTRTLGFDWTPPDHLAEQAVERLFPGAPAGHPPGLTLLWACGRVALPGVPRLPRGRWQWYGEVR</sequence>
<evidence type="ECO:0000313" key="2">
    <source>
        <dbReference type="Proteomes" id="UP000583800"/>
    </source>
</evidence>
<dbReference type="InterPro" id="IPR034660">
    <property type="entry name" value="DinB/YfiT-like"/>
</dbReference>
<organism evidence="1 2">
    <name type="scientific">Nonomuraea muscovyensis</name>
    <dbReference type="NCBI Taxonomy" id="1124761"/>
    <lineage>
        <taxon>Bacteria</taxon>
        <taxon>Bacillati</taxon>
        <taxon>Actinomycetota</taxon>
        <taxon>Actinomycetes</taxon>
        <taxon>Streptosporangiales</taxon>
        <taxon>Streptosporangiaceae</taxon>
        <taxon>Nonomuraea</taxon>
    </lineage>
</organism>
<name>A0A7X0C857_9ACTN</name>
<dbReference type="EMBL" id="JACHJB010000002">
    <property type="protein sequence ID" value="MBB6349396.1"/>
    <property type="molecule type" value="Genomic_DNA"/>
</dbReference>
<gene>
    <name evidence="1" type="ORF">FHU36_005941</name>
</gene>
<proteinExistence type="predicted"/>
<dbReference type="SUPFAM" id="SSF109854">
    <property type="entry name" value="DinB/YfiT-like putative metalloenzymes"/>
    <property type="match status" value="1"/>
</dbReference>
<reference evidence="1 2" key="1">
    <citation type="submission" date="2020-08" db="EMBL/GenBank/DDBJ databases">
        <title>Sequencing the genomes of 1000 actinobacteria strains.</title>
        <authorList>
            <person name="Klenk H.-P."/>
        </authorList>
    </citation>
    <scope>NUCLEOTIDE SEQUENCE [LARGE SCALE GENOMIC DNA]</scope>
    <source>
        <strain evidence="1 2">DSM 45913</strain>
    </source>
</reference>
<dbReference type="AlphaFoldDB" id="A0A7X0C857"/>
<dbReference type="RefSeq" id="WP_185086970.1">
    <property type="nucleotide sequence ID" value="NZ_JACHJB010000002.1"/>
</dbReference>
<accession>A0A7X0C857</accession>
<dbReference type="Proteomes" id="UP000583800">
    <property type="component" value="Unassembled WGS sequence"/>
</dbReference>
<evidence type="ECO:0008006" key="3">
    <source>
        <dbReference type="Google" id="ProtNLM"/>
    </source>
</evidence>
<keyword evidence="2" id="KW-1185">Reference proteome</keyword>
<evidence type="ECO:0000313" key="1">
    <source>
        <dbReference type="EMBL" id="MBB6349396.1"/>
    </source>
</evidence>